<dbReference type="Proteomes" id="UP001596109">
    <property type="component" value="Unassembled WGS sequence"/>
</dbReference>
<dbReference type="EMBL" id="JBHSNO010000005">
    <property type="protein sequence ID" value="MFC5589631.1"/>
    <property type="molecule type" value="Genomic_DNA"/>
</dbReference>
<evidence type="ECO:0000259" key="1">
    <source>
        <dbReference type="Pfam" id="PF07687"/>
    </source>
</evidence>
<dbReference type="InterPro" id="IPR011650">
    <property type="entry name" value="Peptidase_M20_dimer"/>
</dbReference>
<comment type="caution">
    <text evidence="2">The sequence shown here is derived from an EMBL/GenBank/DDBJ whole genome shotgun (WGS) entry which is preliminary data.</text>
</comment>
<accession>A0ABW0TJH4</accession>
<dbReference type="SUPFAM" id="SSF53187">
    <property type="entry name" value="Zn-dependent exopeptidases"/>
    <property type="match status" value="1"/>
</dbReference>
<evidence type="ECO:0000313" key="2">
    <source>
        <dbReference type="EMBL" id="MFC5589631.1"/>
    </source>
</evidence>
<reference evidence="3" key="1">
    <citation type="journal article" date="2019" name="Int. J. Syst. Evol. Microbiol.">
        <title>The Global Catalogue of Microorganisms (GCM) 10K type strain sequencing project: providing services to taxonomists for standard genome sequencing and annotation.</title>
        <authorList>
            <consortium name="The Broad Institute Genomics Platform"/>
            <consortium name="The Broad Institute Genome Sequencing Center for Infectious Disease"/>
            <person name="Wu L."/>
            <person name="Ma J."/>
        </authorList>
    </citation>
    <scope>NUCLEOTIDE SEQUENCE [LARGE SCALE GENOMIC DNA]</scope>
    <source>
        <strain evidence="3">CGMCC 4.1434</strain>
    </source>
</reference>
<protein>
    <submittedName>
        <fullName evidence="2">Amidohydrolase</fullName>
    </submittedName>
</protein>
<feature type="domain" description="Peptidase M20 dimerisation" evidence="1">
    <location>
        <begin position="189"/>
        <end position="283"/>
    </location>
</feature>
<dbReference type="SUPFAM" id="SSF55031">
    <property type="entry name" value="Bacterial exopeptidase dimerisation domain"/>
    <property type="match status" value="1"/>
</dbReference>
<dbReference type="InterPro" id="IPR017439">
    <property type="entry name" value="Amidohydrolase"/>
</dbReference>
<organism evidence="2 3">
    <name type="scientific">Sporosarcina soli</name>
    <dbReference type="NCBI Taxonomy" id="334736"/>
    <lineage>
        <taxon>Bacteria</taxon>
        <taxon>Bacillati</taxon>
        <taxon>Bacillota</taxon>
        <taxon>Bacilli</taxon>
        <taxon>Bacillales</taxon>
        <taxon>Caryophanaceae</taxon>
        <taxon>Sporosarcina</taxon>
    </lineage>
</organism>
<dbReference type="Gene3D" id="3.30.70.360">
    <property type="match status" value="1"/>
</dbReference>
<proteinExistence type="predicted"/>
<dbReference type="Gene3D" id="3.40.630.10">
    <property type="entry name" value="Zn peptidases"/>
    <property type="match status" value="1"/>
</dbReference>
<dbReference type="InterPro" id="IPR002933">
    <property type="entry name" value="Peptidase_M20"/>
</dbReference>
<evidence type="ECO:0000313" key="3">
    <source>
        <dbReference type="Proteomes" id="UP001596109"/>
    </source>
</evidence>
<dbReference type="NCBIfam" id="TIGR01891">
    <property type="entry name" value="amidohydrolases"/>
    <property type="match status" value="1"/>
</dbReference>
<sequence length="394" mass="43021">MYKDKISLKIEEVFPETIEWRRYLHERPELSFEEHQTSQYIVDRLSEMDGLEISRPTKTSVIAKLKGSFPGKTTALRADIDALPIHEETDLPFASQREGVMHACAHDGHTASLLGAVKVLTSLKEQLHGDILFIFQHAEELPPGGAQEMVAAGVLEGVDQVLGLHLMSTLPLGTIGVRHDAITAASDLFEITIQGKGGHSSQPEMTVDPLSIGAQMVSALNHIVSRRVGPLESAVVSVTKFHGGGEALNVIPDRVEIGGSVRTLDQDVREKVRHAIEQVMEGLAAANGATATLKYTYGYDSVVNDQYVTQQVADTVATYIPEEAIEWIDPMLGGEDFSAFSNEVPSCYVLIGAKNEEKGIVHPHHHPKFDIDEAAMLAALKFHVYCALTMNEGK</sequence>
<dbReference type="InterPro" id="IPR036264">
    <property type="entry name" value="Bact_exopeptidase_dim_dom"/>
</dbReference>
<dbReference type="PANTHER" id="PTHR11014:SF63">
    <property type="entry name" value="METALLOPEPTIDASE, PUTATIVE (AFU_ORTHOLOGUE AFUA_6G09600)-RELATED"/>
    <property type="match status" value="1"/>
</dbReference>
<dbReference type="Pfam" id="PF01546">
    <property type="entry name" value="Peptidase_M20"/>
    <property type="match status" value="1"/>
</dbReference>
<name>A0ABW0TJH4_9BACL</name>
<dbReference type="RefSeq" id="WP_381434608.1">
    <property type="nucleotide sequence ID" value="NZ_JBHSNO010000005.1"/>
</dbReference>
<gene>
    <name evidence="2" type="ORF">ACFPRA_12065</name>
</gene>
<dbReference type="PIRSF" id="PIRSF005962">
    <property type="entry name" value="Pept_M20D_amidohydro"/>
    <property type="match status" value="1"/>
</dbReference>
<dbReference type="PANTHER" id="PTHR11014">
    <property type="entry name" value="PEPTIDASE M20 FAMILY MEMBER"/>
    <property type="match status" value="1"/>
</dbReference>
<dbReference type="Pfam" id="PF07687">
    <property type="entry name" value="M20_dimer"/>
    <property type="match status" value="1"/>
</dbReference>
<keyword evidence="3" id="KW-1185">Reference proteome</keyword>